<gene>
    <name evidence="3" type="ORF">SAMN05444159_4287</name>
</gene>
<keyword evidence="2" id="KW-0732">Signal</keyword>
<evidence type="ECO:0000313" key="4">
    <source>
        <dbReference type="Proteomes" id="UP000189935"/>
    </source>
</evidence>
<reference evidence="3 4" key="1">
    <citation type="submission" date="2016-11" db="EMBL/GenBank/DDBJ databases">
        <authorList>
            <person name="Jaros S."/>
            <person name="Januszkiewicz K."/>
            <person name="Wedrychowicz H."/>
        </authorList>
    </citation>
    <scope>NUCLEOTIDE SEQUENCE [LARGE SCALE GENOMIC DNA]</scope>
    <source>
        <strain evidence="3 4">GAS499</strain>
    </source>
</reference>
<evidence type="ECO:0000256" key="2">
    <source>
        <dbReference type="SAM" id="SignalP"/>
    </source>
</evidence>
<organism evidence="3 4">
    <name type="scientific">Bradyrhizobium lablabi</name>
    <dbReference type="NCBI Taxonomy" id="722472"/>
    <lineage>
        <taxon>Bacteria</taxon>
        <taxon>Pseudomonadati</taxon>
        <taxon>Pseudomonadota</taxon>
        <taxon>Alphaproteobacteria</taxon>
        <taxon>Hyphomicrobiales</taxon>
        <taxon>Nitrobacteraceae</taxon>
        <taxon>Bradyrhizobium</taxon>
    </lineage>
</organism>
<evidence type="ECO:0008006" key="5">
    <source>
        <dbReference type="Google" id="ProtNLM"/>
    </source>
</evidence>
<dbReference type="EMBL" id="LT670844">
    <property type="protein sequence ID" value="SHK82748.1"/>
    <property type="molecule type" value="Genomic_DNA"/>
</dbReference>
<evidence type="ECO:0000313" key="3">
    <source>
        <dbReference type="EMBL" id="SHK82748.1"/>
    </source>
</evidence>
<dbReference type="Proteomes" id="UP000189935">
    <property type="component" value="Chromosome I"/>
</dbReference>
<name>A0A1M6VML9_9BRAD</name>
<feature type="compositionally biased region" description="Gly residues" evidence="1">
    <location>
        <begin position="63"/>
        <end position="77"/>
    </location>
</feature>
<evidence type="ECO:0000256" key="1">
    <source>
        <dbReference type="SAM" id="MobiDB-lite"/>
    </source>
</evidence>
<protein>
    <recommendedName>
        <fullName evidence="5">Pentapeptide MXKDX repeat protein</fullName>
    </recommendedName>
</protein>
<dbReference type="AlphaFoldDB" id="A0A1M6VML9"/>
<sequence>MMKTRLLLGALAIAGLLGSTFAADAKPNHHSKHPSSTTTGATMKQDGGTKPDSAAPANPSGGTPTGAGSGKTPGAGN</sequence>
<feature type="signal peptide" evidence="2">
    <location>
        <begin position="1"/>
        <end position="25"/>
    </location>
</feature>
<dbReference type="RefSeq" id="WP_079541159.1">
    <property type="nucleotide sequence ID" value="NZ_LT670844.1"/>
</dbReference>
<feature type="compositionally biased region" description="Low complexity" evidence="1">
    <location>
        <begin position="53"/>
        <end position="62"/>
    </location>
</feature>
<accession>A0A1M6VML9</accession>
<feature type="chain" id="PRO_5012567943" description="Pentapeptide MXKDX repeat protein" evidence="2">
    <location>
        <begin position="26"/>
        <end position="77"/>
    </location>
</feature>
<feature type="region of interest" description="Disordered" evidence="1">
    <location>
        <begin position="23"/>
        <end position="77"/>
    </location>
</feature>
<proteinExistence type="predicted"/>